<evidence type="ECO:0000313" key="2">
    <source>
        <dbReference type="EMBL" id="MPC91208.1"/>
    </source>
</evidence>
<dbReference type="EMBL" id="VSRR010086969">
    <property type="protein sequence ID" value="MPC91208.1"/>
    <property type="molecule type" value="Genomic_DNA"/>
</dbReference>
<dbReference type="AlphaFoldDB" id="A0A5B7JE11"/>
<accession>A0A5B7JE11</accession>
<feature type="compositionally biased region" description="Gly residues" evidence="1">
    <location>
        <begin position="7"/>
        <end position="22"/>
    </location>
</feature>
<feature type="compositionally biased region" description="Basic and acidic residues" evidence="1">
    <location>
        <begin position="60"/>
        <end position="73"/>
    </location>
</feature>
<proteinExistence type="predicted"/>
<protein>
    <submittedName>
        <fullName evidence="2">Uncharacterized protein</fullName>
    </submittedName>
</protein>
<evidence type="ECO:0000256" key="1">
    <source>
        <dbReference type="SAM" id="MobiDB-lite"/>
    </source>
</evidence>
<feature type="compositionally biased region" description="Basic and acidic residues" evidence="1">
    <location>
        <begin position="33"/>
        <end position="45"/>
    </location>
</feature>
<sequence length="114" mass="12313">MESESEGSGGGVREGELGGGAEGGRKGNQQTACDRKAERGRDGRGNTDNTASQEEEKEEEKERGGGGGGDRRCPGNQIEEDDEEEEKEEARSQSVTFIASLINLQRRQREIATL</sequence>
<keyword evidence="3" id="KW-1185">Reference proteome</keyword>
<comment type="caution">
    <text evidence="2">The sequence shown here is derived from an EMBL/GenBank/DDBJ whole genome shotgun (WGS) entry which is preliminary data.</text>
</comment>
<reference evidence="2 3" key="1">
    <citation type="submission" date="2019-05" db="EMBL/GenBank/DDBJ databases">
        <title>Another draft genome of Portunus trituberculatus and its Hox gene families provides insights of decapod evolution.</title>
        <authorList>
            <person name="Jeong J.-H."/>
            <person name="Song I."/>
            <person name="Kim S."/>
            <person name="Choi T."/>
            <person name="Kim D."/>
            <person name="Ryu S."/>
            <person name="Kim W."/>
        </authorList>
    </citation>
    <scope>NUCLEOTIDE SEQUENCE [LARGE SCALE GENOMIC DNA]</scope>
    <source>
        <tissue evidence="2">Muscle</tissue>
    </source>
</reference>
<organism evidence="2 3">
    <name type="scientific">Portunus trituberculatus</name>
    <name type="common">Swimming crab</name>
    <name type="synonym">Neptunus trituberculatus</name>
    <dbReference type="NCBI Taxonomy" id="210409"/>
    <lineage>
        <taxon>Eukaryota</taxon>
        <taxon>Metazoa</taxon>
        <taxon>Ecdysozoa</taxon>
        <taxon>Arthropoda</taxon>
        <taxon>Crustacea</taxon>
        <taxon>Multicrustacea</taxon>
        <taxon>Malacostraca</taxon>
        <taxon>Eumalacostraca</taxon>
        <taxon>Eucarida</taxon>
        <taxon>Decapoda</taxon>
        <taxon>Pleocyemata</taxon>
        <taxon>Brachyura</taxon>
        <taxon>Eubrachyura</taxon>
        <taxon>Portunoidea</taxon>
        <taxon>Portunidae</taxon>
        <taxon>Portuninae</taxon>
        <taxon>Portunus</taxon>
    </lineage>
</organism>
<gene>
    <name evidence="2" type="ORF">E2C01_086228</name>
</gene>
<evidence type="ECO:0000313" key="3">
    <source>
        <dbReference type="Proteomes" id="UP000324222"/>
    </source>
</evidence>
<feature type="compositionally biased region" description="Acidic residues" evidence="1">
    <location>
        <begin position="78"/>
        <end position="87"/>
    </location>
</feature>
<name>A0A5B7JE11_PORTR</name>
<dbReference type="Proteomes" id="UP000324222">
    <property type="component" value="Unassembled WGS sequence"/>
</dbReference>
<feature type="region of interest" description="Disordered" evidence="1">
    <location>
        <begin position="1"/>
        <end position="95"/>
    </location>
</feature>